<dbReference type="GO" id="GO:0003677">
    <property type="term" value="F:DNA binding"/>
    <property type="evidence" value="ECO:0007669"/>
    <property type="project" value="TreeGrafter"/>
</dbReference>
<feature type="region of interest" description="Disordered" evidence="7">
    <location>
        <begin position="348"/>
        <end position="371"/>
    </location>
</feature>
<accession>A0A060Y7S3</accession>
<dbReference type="Gene3D" id="1.20.120.1110">
    <property type="entry name" value="TAFH/NHR1 domain"/>
    <property type="match status" value="1"/>
</dbReference>
<evidence type="ECO:0000256" key="2">
    <source>
        <dbReference type="ARBA" id="ARBA00006178"/>
    </source>
</evidence>
<dbReference type="SUPFAM" id="SSF158553">
    <property type="entry name" value="TAFH domain-like"/>
    <property type="match status" value="1"/>
</dbReference>
<dbReference type="EMBL" id="FR906696">
    <property type="protein sequence ID" value="CDQ85205.1"/>
    <property type="molecule type" value="Genomic_DNA"/>
</dbReference>
<evidence type="ECO:0000259" key="8">
    <source>
        <dbReference type="PROSITE" id="PS51119"/>
    </source>
</evidence>
<dbReference type="CDD" id="cd08045">
    <property type="entry name" value="HFD_TAF4"/>
    <property type="match status" value="1"/>
</dbReference>
<dbReference type="GO" id="GO:0006367">
    <property type="term" value="P:transcription initiation at RNA polymerase II promoter"/>
    <property type="evidence" value="ECO:0007669"/>
    <property type="project" value="TreeGrafter"/>
</dbReference>
<keyword evidence="5" id="KW-0539">Nucleus</keyword>
<dbReference type="InterPro" id="IPR007900">
    <property type="entry name" value="TAF4_C"/>
</dbReference>
<feature type="region of interest" description="Disordered" evidence="7">
    <location>
        <begin position="469"/>
        <end position="513"/>
    </location>
</feature>
<dbReference type="GO" id="GO:0006355">
    <property type="term" value="P:regulation of DNA-templated transcription"/>
    <property type="evidence" value="ECO:0007669"/>
    <property type="project" value="UniProtKB-ARBA"/>
</dbReference>
<feature type="compositionally biased region" description="Low complexity" evidence="7">
    <location>
        <begin position="470"/>
        <end position="490"/>
    </location>
</feature>
<dbReference type="InterPro" id="IPR037249">
    <property type="entry name" value="TAFH/NHR1_dom_sf"/>
</dbReference>
<evidence type="ECO:0000256" key="6">
    <source>
        <dbReference type="SAM" id="Coils"/>
    </source>
</evidence>
<dbReference type="GO" id="GO:0016251">
    <property type="term" value="F:RNA polymerase II general transcription initiation factor activity"/>
    <property type="evidence" value="ECO:0007669"/>
    <property type="project" value="TreeGrafter"/>
</dbReference>
<sequence length="838" mass="89285">MPTAENSANETPNQAEKSASPANSGSGTANISDTIVQVGATVKAPTPSASCPAIAPFISKGTTKDPDPAQTQPQNANIGSSATQLPLSVMQVAPTTATVTVAPVQASTQPVTSSTTIKSVVSNLPPTVVMITTGLRPISPMVAGPRVSSPTVTMSAQPPVRMSSPLGPAVTRVATATQVPGKAAVIAIPRPTTFQQPAASIRPPQTTSVQLPANFHIPPGMVLIRSDSGQLMLVSQQALAAAQGLAARTPGTGTSPSPRPPTTQGCALDFRLTVDTDSAVMSLKVSAATVVRKAENPGVIRVPPPPSPHVTTAQSTPMVKVVGVAPTPPAGQIQIPRPMIRPVAPVTVTRSPGPGPLIIPTKPTNTPRATPPTITPEVLENVKKCKNFLVTLIKLASSGTHSADMAKNVRELVKSLLDGRLEPEEFTDQLYRELKSSPQPYLVPFLKKSLPAVRQLTPNPQLFIQEVDQPKPQAPATSKAPASKAPAPTAGRTPTLLSTNSRPAHLSAASGQSIKSTQLVIQQPRGVVYKPAVTNPTPARTYLSVQNRSLAKPMVIQSGQYYNTGAVVRRTPFLVPPPPAQRHAFKDSVGSFREEDDINDVASMAGVNVSEENARILATNSGLVGSVERSCQDKPFLSPAPLLTHILHTGEKFGVSEVGSDVVSLVSHATQERLRDLLEKVTVLAQHRKIALKEDYSHVQTSDVRSQLHFLEELERLEKQRRDDEERETLLRVARSRCNTDDPDQQLLKQRAKELQQLEQAQLQHREANLTALAAIGPRRKRPLDSNGNQVGPGGIMSVLQRAGVQRVTGVSLRDLLFCLEQDPPLRHSLTLYKGLLR</sequence>
<dbReference type="Proteomes" id="UP000193380">
    <property type="component" value="Unassembled WGS sequence"/>
</dbReference>
<evidence type="ECO:0000256" key="4">
    <source>
        <dbReference type="ARBA" id="ARBA00023163"/>
    </source>
</evidence>
<dbReference type="PROSITE" id="PS51119">
    <property type="entry name" value="TAFH"/>
    <property type="match status" value="1"/>
</dbReference>
<dbReference type="Pfam" id="PF07531">
    <property type="entry name" value="TAFH"/>
    <property type="match status" value="1"/>
</dbReference>
<organism evidence="9 10">
    <name type="scientific">Oncorhynchus mykiss</name>
    <name type="common">Rainbow trout</name>
    <name type="synonym">Salmo gairdneri</name>
    <dbReference type="NCBI Taxonomy" id="8022"/>
    <lineage>
        <taxon>Eukaryota</taxon>
        <taxon>Metazoa</taxon>
        <taxon>Chordata</taxon>
        <taxon>Craniata</taxon>
        <taxon>Vertebrata</taxon>
        <taxon>Euteleostomi</taxon>
        <taxon>Actinopterygii</taxon>
        <taxon>Neopterygii</taxon>
        <taxon>Teleostei</taxon>
        <taxon>Protacanthopterygii</taxon>
        <taxon>Salmoniformes</taxon>
        <taxon>Salmonidae</taxon>
        <taxon>Salmoninae</taxon>
        <taxon>Oncorhynchus</taxon>
    </lineage>
</organism>
<dbReference type="InterPro" id="IPR009072">
    <property type="entry name" value="Histone-fold"/>
</dbReference>
<protein>
    <recommendedName>
        <fullName evidence="8">TAFH domain-containing protein</fullName>
    </recommendedName>
</protein>
<feature type="coiled-coil region" evidence="6">
    <location>
        <begin position="744"/>
        <end position="771"/>
    </location>
</feature>
<feature type="domain" description="TAFH" evidence="8">
    <location>
        <begin position="379"/>
        <end position="476"/>
    </location>
</feature>
<dbReference type="PANTHER" id="PTHR15138:SF22">
    <property type="entry name" value="TAFH DOMAIN-CONTAINING PROTEIN"/>
    <property type="match status" value="1"/>
</dbReference>
<dbReference type="AlphaFoldDB" id="A0A060Y7S3"/>
<keyword evidence="4" id="KW-0804">Transcription</keyword>
<dbReference type="GO" id="GO:0005669">
    <property type="term" value="C:transcription factor TFIID complex"/>
    <property type="evidence" value="ECO:0007669"/>
    <property type="project" value="InterPro"/>
</dbReference>
<feature type="region of interest" description="Disordered" evidence="7">
    <location>
        <begin position="45"/>
        <end position="79"/>
    </location>
</feature>
<feature type="compositionally biased region" description="Polar residues" evidence="7">
    <location>
        <begin position="69"/>
        <end position="79"/>
    </location>
</feature>
<proteinExistence type="inferred from homology"/>
<dbReference type="Gene3D" id="1.10.20.10">
    <property type="entry name" value="Histone, subunit A"/>
    <property type="match status" value="1"/>
</dbReference>
<dbReference type="STRING" id="8022.A0A060Y7S3"/>
<evidence type="ECO:0000313" key="10">
    <source>
        <dbReference type="Proteomes" id="UP000193380"/>
    </source>
</evidence>
<dbReference type="GO" id="GO:0046982">
    <property type="term" value="F:protein heterodimerization activity"/>
    <property type="evidence" value="ECO:0007669"/>
    <property type="project" value="InterPro"/>
</dbReference>
<keyword evidence="3" id="KW-0805">Transcription regulation</keyword>
<evidence type="ECO:0000256" key="7">
    <source>
        <dbReference type="SAM" id="MobiDB-lite"/>
    </source>
</evidence>
<evidence type="ECO:0000256" key="5">
    <source>
        <dbReference type="ARBA" id="ARBA00023242"/>
    </source>
</evidence>
<evidence type="ECO:0000256" key="1">
    <source>
        <dbReference type="ARBA" id="ARBA00004123"/>
    </source>
</evidence>
<dbReference type="SMART" id="SM00549">
    <property type="entry name" value="TAFH"/>
    <property type="match status" value="1"/>
</dbReference>
<evidence type="ECO:0000313" key="9">
    <source>
        <dbReference type="EMBL" id="CDQ85205.1"/>
    </source>
</evidence>
<comment type="subcellular location">
    <subcellularLocation>
        <location evidence="1">Nucleus</location>
    </subcellularLocation>
</comment>
<dbReference type="PANTHER" id="PTHR15138">
    <property type="entry name" value="TRANSCRIPTION INITIATION FACTOR TFIID SUBUNIT 4"/>
    <property type="match status" value="1"/>
</dbReference>
<name>A0A060Y7S3_ONCMY</name>
<dbReference type="InterPro" id="IPR045144">
    <property type="entry name" value="TAF4"/>
</dbReference>
<dbReference type="SUPFAM" id="SSF47113">
    <property type="entry name" value="Histone-fold"/>
    <property type="match status" value="1"/>
</dbReference>
<comment type="similarity">
    <text evidence="2">Belongs to the TAF4 family.</text>
</comment>
<reference evidence="9" key="2">
    <citation type="submission" date="2014-03" db="EMBL/GenBank/DDBJ databases">
        <authorList>
            <person name="Genoscope - CEA"/>
        </authorList>
    </citation>
    <scope>NUCLEOTIDE SEQUENCE</scope>
</reference>
<dbReference type="Pfam" id="PF05236">
    <property type="entry name" value="TAF4"/>
    <property type="match status" value="1"/>
</dbReference>
<feature type="region of interest" description="Disordered" evidence="7">
    <location>
        <begin position="1"/>
        <end position="30"/>
    </location>
</feature>
<reference evidence="9" key="1">
    <citation type="journal article" date="2014" name="Nat. Commun.">
        <title>The rainbow trout genome provides novel insights into evolution after whole-genome duplication in vertebrates.</title>
        <authorList>
            <person name="Berthelot C."/>
            <person name="Brunet F."/>
            <person name="Chalopin D."/>
            <person name="Juanchich A."/>
            <person name="Bernard M."/>
            <person name="Noel B."/>
            <person name="Bento P."/>
            <person name="Da Silva C."/>
            <person name="Labadie K."/>
            <person name="Alberti A."/>
            <person name="Aury J.M."/>
            <person name="Louis A."/>
            <person name="Dehais P."/>
            <person name="Bardou P."/>
            <person name="Montfort J."/>
            <person name="Klopp C."/>
            <person name="Cabau C."/>
            <person name="Gaspin C."/>
            <person name="Thorgaard G.H."/>
            <person name="Boussaha M."/>
            <person name="Quillet E."/>
            <person name="Guyomard R."/>
            <person name="Galiana D."/>
            <person name="Bobe J."/>
            <person name="Volff J.N."/>
            <person name="Genet C."/>
            <person name="Wincker P."/>
            <person name="Jaillon O."/>
            <person name="Roest Crollius H."/>
            <person name="Guiguen Y."/>
        </authorList>
    </citation>
    <scope>NUCLEOTIDE SEQUENCE [LARGE SCALE GENOMIC DNA]</scope>
</reference>
<evidence type="ECO:0000256" key="3">
    <source>
        <dbReference type="ARBA" id="ARBA00023015"/>
    </source>
</evidence>
<dbReference type="PaxDb" id="8022-A0A060Y7S3"/>
<keyword evidence="6" id="KW-0175">Coiled coil</keyword>
<gene>
    <name evidence="9" type="ORF">GSONMT00004494001</name>
</gene>
<dbReference type="InterPro" id="IPR003894">
    <property type="entry name" value="TAFH_NHR1"/>
</dbReference>
<dbReference type="FunFam" id="1.10.20.10:FF:000015">
    <property type="entry name" value="Transcription initiation factor TFIID subunit 4B"/>
    <property type="match status" value="1"/>
</dbReference>